<dbReference type="Pfam" id="PF14659">
    <property type="entry name" value="Phage_int_SAM_3"/>
    <property type="match status" value="1"/>
</dbReference>
<dbReference type="InterPro" id="IPR044068">
    <property type="entry name" value="CB"/>
</dbReference>
<dbReference type="CDD" id="cd01189">
    <property type="entry name" value="INT_ICEBs1_C_like"/>
    <property type="match status" value="1"/>
</dbReference>
<dbReference type="Gene3D" id="1.10.150.130">
    <property type="match status" value="1"/>
</dbReference>
<evidence type="ECO:0000256" key="1">
    <source>
        <dbReference type="ARBA" id="ARBA00022908"/>
    </source>
</evidence>
<proteinExistence type="predicted"/>
<evidence type="ECO:0000313" key="9">
    <source>
        <dbReference type="Proteomes" id="UP000003240"/>
    </source>
</evidence>
<evidence type="ECO:0000259" key="6">
    <source>
        <dbReference type="PROSITE" id="PS51898"/>
    </source>
</evidence>
<accession>F7NEJ7</accession>
<keyword evidence="1" id="KW-0229">DNA integration</keyword>
<protein>
    <submittedName>
        <fullName evidence="8">Phage integrase</fullName>
    </submittedName>
</protein>
<evidence type="ECO:0000259" key="7">
    <source>
        <dbReference type="PROSITE" id="PS51900"/>
    </source>
</evidence>
<dbReference type="AlphaFoldDB" id="F7NEJ7"/>
<evidence type="ECO:0000256" key="5">
    <source>
        <dbReference type="SAM" id="MobiDB-lite"/>
    </source>
</evidence>
<dbReference type="PROSITE" id="PS51898">
    <property type="entry name" value="TYR_RECOMBINASE"/>
    <property type="match status" value="1"/>
</dbReference>
<dbReference type="PANTHER" id="PTHR30349:SF91">
    <property type="entry name" value="INTA PROTEIN"/>
    <property type="match status" value="1"/>
</dbReference>
<dbReference type="PROSITE" id="PS51900">
    <property type="entry name" value="CB"/>
    <property type="match status" value="1"/>
</dbReference>
<feature type="domain" description="Core-binding (CB)" evidence="7">
    <location>
        <begin position="69"/>
        <end position="158"/>
    </location>
</feature>
<name>F7NEJ7_9FIRM</name>
<dbReference type="OrthoDB" id="9803188at2"/>
<keyword evidence="9" id="KW-1185">Reference proteome</keyword>
<dbReference type="InterPro" id="IPR013762">
    <property type="entry name" value="Integrase-like_cat_sf"/>
</dbReference>
<dbReference type="InterPro" id="IPR010998">
    <property type="entry name" value="Integrase_recombinase_N"/>
</dbReference>
<dbReference type="GO" id="GO:0003677">
    <property type="term" value="F:DNA binding"/>
    <property type="evidence" value="ECO:0007669"/>
    <property type="project" value="UniProtKB-UniRule"/>
</dbReference>
<keyword evidence="3" id="KW-0233">DNA recombination</keyword>
<dbReference type="InterPro" id="IPR050090">
    <property type="entry name" value="Tyrosine_recombinase_XerCD"/>
</dbReference>
<dbReference type="GO" id="GO:0006310">
    <property type="term" value="P:DNA recombination"/>
    <property type="evidence" value="ECO:0007669"/>
    <property type="project" value="UniProtKB-KW"/>
</dbReference>
<evidence type="ECO:0000313" key="8">
    <source>
        <dbReference type="EMBL" id="EGO65408.1"/>
    </source>
</evidence>
<comment type="caution">
    <text evidence="8">The sequence shown here is derived from an EMBL/GenBank/DDBJ whole genome shotgun (WGS) entry which is preliminary data.</text>
</comment>
<organism evidence="8 9">
    <name type="scientific">Acetonema longum DSM 6540</name>
    <dbReference type="NCBI Taxonomy" id="1009370"/>
    <lineage>
        <taxon>Bacteria</taxon>
        <taxon>Bacillati</taxon>
        <taxon>Bacillota</taxon>
        <taxon>Negativicutes</taxon>
        <taxon>Acetonemataceae</taxon>
        <taxon>Acetonema</taxon>
    </lineage>
</organism>
<dbReference type="InterPro" id="IPR004107">
    <property type="entry name" value="Integrase_SAM-like_N"/>
</dbReference>
<gene>
    <name evidence="8" type="ORF">ALO_02301</name>
</gene>
<reference evidence="8 9" key="1">
    <citation type="journal article" date="2011" name="EMBO J.">
        <title>Structural diversity of bacterial flagellar motors.</title>
        <authorList>
            <person name="Chen S."/>
            <person name="Beeby M."/>
            <person name="Murphy G.E."/>
            <person name="Leadbetter J.R."/>
            <person name="Hendrixson D.R."/>
            <person name="Briegel A."/>
            <person name="Li Z."/>
            <person name="Shi J."/>
            <person name="Tocheva E.I."/>
            <person name="Muller A."/>
            <person name="Dobro M.J."/>
            <person name="Jensen G.J."/>
        </authorList>
    </citation>
    <scope>NUCLEOTIDE SEQUENCE [LARGE SCALE GENOMIC DNA]</scope>
    <source>
        <strain evidence="8 9">DSM 6540</strain>
    </source>
</reference>
<feature type="region of interest" description="Disordered" evidence="5">
    <location>
        <begin position="24"/>
        <end position="45"/>
    </location>
</feature>
<feature type="domain" description="Tyr recombinase" evidence="6">
    <location>
        <begin position="180"/>
        <end position="400"/>
    </location>
</feature>
<dbReference type="Pfam" id="PF00589">
    <property type="entry name" value="Phage_integrase"/>
    <property type="match status" value="1"/>
</dbReference>
<evidence type="ECO:0000256" key="4">
    <source>
        <dbReference type="PROSITE-ProRule" id="PRU01248"/>
    </source>
</evidence>
<dbReference type="EMBL" id="AFGF01000017">
    <property type="protein sequence ID" value="EGO65408.1"/>
    <property type="molecule type" value="Genomic_DNA"/>
</dbReference>
<keyword evidence="2 4" id="KW-0238">DNA-binding</keyword>
<dbReference type="SUPFAM" id="SSF56349">
    <property type="entry name" value="DNA breaking-rejoining enzymes"/>
    <property type="match status" value="1"/>
</dbReference>
<evidence type="ECO:0000256" key="3">
    <source>
        <dbReference type="ARBA" id="ARBA00023172"/>
    </source>
</evidence>
<evidence type="ECO:0000256" key="2">
    <source>
        <dbReference type="ARBA" id="ARBA00023125"/>
    </source>
</evidence>
<dbReference type="InterPro" id="IPR002104">
    <property type="entry name" value="Integrase_catalytic"/>
</dbReference>
<dbReference type="PANTHER" id="PTHR30349">
    <property type="entry name" value="PHAGE INTEGRASE-RELATED"/>
    <property type="match status" value="1"/>
</dbReference>
<dbReference type="RefSeq" id="WP_004092396.1">
    <property type="nucleotide sequence ID" value="NZ_AFGF01000017.1"/>
</dbReference>
<dbReference type="InterPro" id="IPR011010">
    <property type="entry name" value="DNA_brk_join_enz"/>
</dbReference>
<dbReference type="Gene3D" id="1.10.443.10">
    <property type="entry name" value="Intergrase catalytic core"/>
    <property type="match status" value="1"/>
</dbReference>
<dbReference type="STRING" id="1009370.ALO_02301"/>
<sequence>MAGRRSNGEGTAYYNEARQRWEAQAPYKDAGGQPKRKKFTGKTQKEVNRKKKEFLDNLEDGLLPEADKLTVGVWLDRWLADFVKPRVRTKTYEKYESCIKSYIKPKFKDVLLKKLAVADVQRVFNEMGENGGRQGKGLSSLTIRNTRRVFSMALDKAIKLSLLLKNPVKLTDPPRLEKMREIKPLTADQANTLLQIAKKDAAEVSQVKAGQKRKTSTTAADYDTYVAVAIALNTGMRLGEVLGLKWDDIHHEQKIITVKRAWVSTSKGMKIEDPKTGKGRKILIDDALLKVLSLHQKRQSWDKNLMGNLYKDNQWIIGGQYGENYESKHFSSRKYKSLLAKAGIEDTFTFHDLRHTHATILLLKGVNPKIVQERLGHATISMTLDTYSHLLPDNQDKAVEVISSCLAL</sequence>
<dbReference type="Proteomes" id="UP000003240">
    <property type="component" value="Unassembled WGS sequence"/>
</dbReference>
<dbReference type="eggNOG" id="COG0582">
    <property type="taxonomic scope" value="Bacteria"/>
</dbReference>
<dbReference type="GO" id="GO:0015074">
    <property type="term" value="P:DNA integration"/>
    <property type="evidence" value="ECO:0007669"/>
    <property type="project" value="UniProtKB-KW"/>
</dbReference>